<proteinExistence type="predicted"/>
<evidence type="ECO:0000313" key="2">
    <source>
        <dbReference type="Proteomes" id="UP000827872"/>
    </source>
</evidence>
<name>A0ACB8EW47_9SAUR</name>
<reference evidence="1" key="1">
    <citation type="submission" date="2021-08" db="EMBL/GenBank/DDBJ databases">
        <title>The first chromosome-level gecko genome reveals the dynamic sex chromosomes of Neotropical dwarf geckos (Sphaerodactylidae: Sphaerodactylus).</title>
        <authorList>
            <person name="Pinto B.J."/>
            <person name="Keating S.E."/>
            <person name="Gamble T."/>
        </authorList>
    </citation>
    <scope>NUCLEOTIDE SEQUENCE</scope>
    <source>
        <strain evidence="1">TG3544</strain>
    </source>
</reference>
<dbReference type="Proteomes" id="UP000827872">
    <property type="component" value="Linkage Group LG15"/>
</dbReference>
<keyword evidence="2" id="KW-1185">Reference proteome</keyword>
<comment type="caution">
    <text evidence="1">The sequence shown here is derived from an EMBL/GenBank/DDBJ whole genome shotgun (WGS) entry which is preliminary data.</text>
</comment>
<evidence type="ECO:0000313" key="1">
    <source>
        <dbReference type="EMBL" id="KAH7997016.1"/>
    </source>
</evidence>
<organism evidence="1 2">
    <name type="scientific">Sphaerodactylus townsendi</name>
    <dbReference type="NCBI Taxonomy" id="933632"/>
    <lineage>
        <taxon>Eukaryota</taxon>
        <taxon>Metazoa</taxon>
        <taxon>Chordata</taxon>
        <taxon>Craniata</taxon>
        <taxon>Vertebrata</taxon>
        <taxon>Euteleostomi</taxon>
        <taxon>Lepidosauria</taxon>
        <taxon>Squamata</taxon>
        <taxon>Bifurcata</taxon>
        <taxon>Gekkota</taxon>
        <taxon>Sphaerodactylidae</taxon>
        <taxon>Sphaerodactylus</taxon>
    </lineage>
</organism>
<sequence length="927" mass="102260">METDPIPQNVVSGMETDPIPQNVVFGMKETDPIPQNVVSDMKETDPIPQNVVSGMKETDPIPQNVVSDMKETDPIPPSAVSGMKETDPIPQNVVFGMKETDPIPQNVVSGMKETDPIPQNVVFGMKETDPIPQNVVFGMKETDPIPQNVVSGMKETDPIPQNVVFGMKETDPIPQNVVFGMKETDPIPQNVVSGMKETDPIPQNVVSAMECPLPADVSEGDPQPTPSCQKQVRRQRIMVYRPAPEKQGSSAVCRKPLERGRMPSLECGDADRSPSKKQRLQQGPLPVLESSREGCGRGGETLWHMASPMERKQRKVLAVDLGDFPTTEVPEAPQRCSPLQRSPESPCVSLLPPSSMNEVGPSWPAKGQSGTFSRPSSPKGYSLSCQEPRERLGHACQKPWPQRVPQSPELERLEAKRQRLQRAAPLANGSEAIQASALEKARQQILAISLDDCSFSQARDDGAGKEPLETSLCPCSSYQATPPHQMPIVNVEEPTLPDRHEKRHQTDAPSEITEPLSSWPPSMTALLRPSVVPRFRHWGLAPVFQSMRSKLEAFADIFLSPSKPSLPSSEEMPSLPLCPQQTEDRAAAQPGTPRRGVNIQVKIAISEPRPRKRTCHPEEEEAAAGSLVVSGRPPICQWRLNEGDPAPQPRLGRSYSCPDFPGARSWRASATSLSLPAQLRQRRHTVCSLEVSRELGRPTMPCLRKEVYPFSTPPGSTVRPSAHSPRCDGSSHSSPVPSCCFASDPVHSRDLSSSPDGAQRVPGVGRNVADSEMLTSEQVMLSESEGSQENTVGKVSCIRIRRTPVRQQANLTPMGLPRPVRLNKKEFSLEEIYTNKNYRTPTEKRSFETIFEVPLERNGALVFTSQRKLKRAMEFREGGLPRKPRKARSRGGRRAGGRRAQSQPPELEEMLQQRLAELDALFEEEEC</sequence>
<protein>
    <submittedName>
        <fullName evidence="1">Uncharacterized protein</fullName>
    </submittedName>
</protein>
<gene>
    <name evidence="1" type="ORF">K3G42_012733</name>
</gene>
<accession>A0ACB8EW47</accession>
<dbReference type="EMBL" id="CM037628">
    <property type="protein sequence ID" value="KAH7997016.1"/>
    <property type="molecule type" value="Genomic_DNA"/>
</dbReference>